<evidence type="ECO:0000256" key="2">
    <source>
        <dbReference type="SAM" id="Phobius"/>
    </source>
</evidence>
<feature type="transmembrane region" description="Helical" evidence="2">
    <location>
        <begin position="42"/>
        <end position="62"/>
    </location>
</feature>
<protein>
    <submittedName>
        <fullName evidence="3">Integral membrane protein</fullName>
    </submittedName>
</protein>
<keyword evidence="2" id="KW-0472">Membrane</keyword>
<sequence length="137" mass="14406">MLALGLILIIVAALVVLTVLFGANNASITFDLTLFDVQTTPLGVFLMGAATLLVLVTGLALVQRGTRSQLQLRRDRKELARLHAREGRTGDAGGATGTTSSPTTAERTTATEPGGEHRRPLPGEEPGAPEEGRRPPV</sequence>
<evidence type="ECO:0000256" key="1">
    <source>
        <dbReference type="SAM" id="MobiDB-lite"/>
    </source>
</evidence>
<accession>A0ABT9NKL9</accession>
<dbReference type="Proteomes" id="UP001240447">
    <property type="component" value="Unassembled WGS sequence"/>
</dbReference>
<feature type="compositionally biased region" description="Basic and acidic residues" evidence="1">
    <location>
        <begin position="73"/>
        <end position="89"/>
    </location>
</feature>
<dbReference type="RefSeq" id="WP_068116817.1">
    <property type="nucleotide sequence ID" value="NZ_CCXJ01000050.1"/>
</dbReference>
<keyword evidence="2" id="KW-1133">Transmembrane helix</keyword>
<dbReference type="EMBL" id="JAUSQM010000001">
    <property type="protein sequence ID" value="MDP9820938.1"/>
    <property type="molecule type" value="Genomic_DNA"/>
</dbReference>
<keyword evidence="2" id="KW-0812">Transmembrane</keyword>
<keyword evidence="4" id="KW-1185">Reference proteome</keyword>
<feature type="region of interest" description="Disordered" evidence="1">
    <location>
        <begin position="73"/>
        <end position="137"/>
    </location>
</feature>
<comment type="caution">
    <text evidence="3">The sequence shown here is derived from an EMBL/GenBank/DDBJ whole genome shotgun (WGS) entry which is preliminary data.</text>
</comment>
<reference evidence="3 4" key="1">
    <citation type="submission" date="2023-07" db="EMBL/GenBank/DDBJ databases">
        <title>Sequencing the genomes of 1000 actinobacteria strains.</title>
        <authorList>
            <person name="Klenk H.-P."/>
        </authorList>
    </citation>
    <scope>NUCLEOTIDE SEQUENCE [LARGE SCALE GENOMIC DNA]</scope>
    <source>
        <strain evidence="3 4">GD13</strain>
    </source>
</reference>
<organism evidence="3 4">
    <name type="scientific">Nocardioides massiliensis</name>
    <dbReference type="NCBI Taxonomy" id="1325935"/>
    <lineage>
        <taxon>Bacteria</taxon>
        <taxon>Bacillati</taxon>
        <taxon>Actinomycetota</taxon>
        <taxon>Actinomycetes</taxon>
        <taxon>Propionibacteriales</taxon>
        <taxon>Nocardioidaceae</taxon>
        <taxon>Nocardioides</taxon>
    </lineage>
</organism>
<evidence type="ECO:0000313" key="4">
    <source>
        <dbReference type="Proteomes" id="UP001240447"/>
    </source>
</evidence>
<name>A0ABT9NKL9_9ACTN</name>
<feature type="compositionally biased region" description="Low complexity" evidence="1">
    <location>
        <begin position="97"/>
        <end position="113"/>
    </location>
</feature>
<evidence type="ECO:0000313" key="3">
    <source>
        <dbReference type="EMBL" id="MDP9820938.1"/>
    </source>
</evidence>
<gene>
    <name evidence="3" type="ORF">J2S59_000747</name>
</gene>
<proteinExistence type="predicted"/>